<dbReference type="RefSeq" id="WP_048464906.1">
    <property type="nucleotide sequence ID" value="NZ_JBNTQU010000005.1"/>
</dbReference>
<evidence type="ECO:0000313" key="1">
    <source>
        <dbReference type="EMBL" id="KMO32850.1"/>
    </source>
</evidence>
<organism evidence="1 2">
    <name type="scientific">Methylobacterium aquaticum</name>
    <dbReference type="NCBI Taxonomy" id="270351"/>
    <lineage>
        <taxon>Bacteria</taxon>
        <taxon>Pseudomonadati</taxon>
        <taxon>Pseudomonadota</taxon>
        <taxon>Alphaproteobacteria</taxon>
        <taxon>Hyphomicrobiales</taxon>
        <taxon>Methylobacteriaceae</taxon>
        <taxon>Methylobacterium</taxon>
    </lineage>
</organism>
<proteinExistence type="predicted"/>
<evidence type="ECO:0000313" key="2">
    <source>
        <dbReference type="Proteomes" id="UP000035929"/>
    </source>
</evidence>
<dbReference type="Proteomes" id="UP000035929">
    <property type="component" value="Unassembled WGS sequence"/>
</dbReference>
<comment type="caution">
    <text evidence="1">The sequence shown here is derived from an EMBL/GenBank/DDBJ whole genome shotgun (WGS) entry which is preliminary data.</text>
</comment>
<gene>
    <name evidence="1" type="ORF">VP06_16735</name>
</gene>
<dbReference type="PATRIC" id="fig|270351.6.peg.865"/>
<dbReference type="EMBL" id="LABX01000128">
    <property type="protein sequence ID" value="KMO32850.1"/>
    <property type="molecule type" value="Genomic_DNA"/>
</dbReference>
<accession>A0A0J6SCB0</accession>
<dbReference type="OrthoDB" id="8002032at2"/>
<reference evidence="1 2" key="1">
    <citation type="submission" date="2015-03" db="EMBL/GenBank/DDBJ databases">
        <title>Genome sequencing of Methylobacterium aquaticum DSM16371 type strain.</title>
        <authorList>
            <person name="Chaudhry V."/>
            <person name="Patil P.B."/>
        </authorList>
    </citation>
    <scope>NUCLEOTIDE SEQUENCE [LARGE SCALE GENOMIC DNA]</scope>
    <source>
        <strain evidence="1 2">DSM 16371</strain>
    </source>
</reference>
<protein>
    <submittedName>
        <fullName evidence="1">Uncharacterized protein</fullName>
    </submittedName>
</protein>
<dbReference type="AlphaFoldDB" id="A0A0J6SCB0"/>
<sequence>MPTHRLTAPHSPDPLSDARDLHASIAALRHLLMAQSRQFAAIDRRLSLARSPAEASDLRLRLLKAERV</sequence>
<name>A0A0J6SCB0_9HYPH</name>